<evidence type="ECO:0000259" key="2">
    <source>
        <dbReference type="Pfam" id="PF09524"/>
    </source>
</evidence>
<dbReference type="InterPro" id="IPR010056">
    <property type="entry name" value="Phage_rep_org__N"/>
</dbReference>
<protein>
    <submittedName>
        <fullName evidence="4">Phage replisome organizer N-terminal domain-containing protein</fullName>
    </submittedName>
</protein>
<accession>A0AAQ3ETL6</accession>
<dbReference type="NCBIfam" id="TIGR02220">
    <property type="entry name" value="phg_TIGR02220"/>
    <property type="match status" value="1"/>
</dbReference>
<dbReference type="Pfam" id="PF09681">
    <property type="entry name" value="Phage_rep_org_N"/>
    <property type="match status" value="1"/>
</dbReference>
<reference evidence="4" key="1">
    <citation type="submission" date="2023-05" db="EMBL/GenBank/DDBJ databases">
        <title>Complete genome sequence of Bacillus subtilis SRCM117797 isolated from Soybean paste.</title>
        <authorList>
            <person name="Abraha H.B."/>
            <person name="Kim K.-P."/>
            <person name="Ryu M.-S."/>
            <person name="Jeong D.-Y."/>
        </authorList>
    </citation>
    <scope>NUCLEOTIDE SEQUENCE</scope>
    <source>
        <strain evidence="4">SRCM117797</strain>
    </source>
</reference>
<sequence length="290" mass="33519">MSEVKFVKLSTQMFDDEKIKLIEQMPEADTLLIIWVKLLAQAGKTNASGYIFLSENVPYTDEMLAAIFSRPIGVVRMALETFRRFGMIEIDDQNYISICNWEKHQNVDALNKIREDTRKRVAKYREKQKALKLSQPSNVTGNVTVTQCNEQEEEVRSKKKELKDILSDKPDDASSSKKEKEEIPYKLIIDLLNKVAGTRYRHTTDKTRKLIKKLWKDGFRFEDFKHVILVKTEEWLHDPAMNKFLRPETLFGTKFESYLNQKGGLSHGGNHKGAGGRSQGRNISEDDIPY</sequence>
<dbReference type="PANTHER" id="PTHR37293:SF7">
    <property type="entry name" value="HYPOTHETICAL PHAGE PROTEIN"/>
    <property type="match status" value="1"/>
</dbReference>
<dbReference type="Proteomes" id="UP001229422">
    <property type="component" value="Chromosome"/>
</dbReference>
<dbReference type="PANTHER" id="PTHR37293">
    <property type="entry name" value="PHAGE REPLICATION PROTEIN-RELATED"/>
    <property type="match status" value="1"/>
</dbReference>
<feature type="compositionally biased region" description="Gly residues" evidence="1">
    <location>
        <begin position="265"/>
        <end position="278"/>
    </location>
</feature>
<gene>
    <name evidence="4" type="ORF">QL281_07740</name>
</gene>
<dbReference type="NCBIfam" id="TIGR01714">
    <property type="entry name" value="phage_rep_org_N"/>
    <property type="match status" value="1"/>
</dbReference>
<evidence type="ECO:0000313" key="5">
    <source>
        <dbReference type="Proteomes" id="UP001229422"/>
    </source>
</evidence>
<organism evidence="4 5">
    <name type="scientific">Bacillus subtilis</name>
    <dbReference type="NCBI Taxonomy" id="1423"/>
    <lineage>
        <taxon>Bacteria</taxon>
        <taxon>Bacillati</taxon>
        <taxon>Bacillota</taxon>
        <taxon>Bacilli</taxon>
        <taxon>Bacillales</taxon>
        <taxon>Bacillaceae</taxon>
        <taxon>Bacillus</taxon>
    </lineage>
</organism>
<dbReference type="InterPro" id="IPR011741">
    <property type="entry name" value="Phg_2220_C"/>
</dbReference>
<dbReference type="RefSeq" id="WP_283010170.1">
    <property type="nucleotide sequence ID" value="NZ_CP125292.1"/>
</dbReference>
<dbReference type="InterPro" id="IPR053162">
    <property type="entry name" value="DnaD"/>
</dbReference>
<feature type="compositionally biased region" description="Basic and acidic residues" evidence="1">
    <location>
        <begin position="161"/>
        <end position="179"/>
    </location>
</feature>
<evidence type="ECO:0000313" key="4">
    <source>
        <dbReference type="EMBL" id="WHM22913.1"/>
    </source>
</evidence>
<feature type="region of interest" description="Disordered" evidence="1">
    <location>
        <begin position="262"/>
        <end position="290"/>
    </location>
</feature>
<evidence type="ECO:0000256" key="1">
    <source>
        <dbReference type="SAM" id="MobiDB-lite"/>
    </source>
</evidence>
<feature type="region of interest" description="Disordered" evidence="1">
    <location>
        <begin position="147"/>
        <end position="179"/>
    </location>
</feature>
<name>A0AAQ3ETL6_BACIU</name>
<feature type="domain" description="Phage conserved hypothetical protein C-terminal" evidence="2">
    <location>
        <begin position="188"/>
        <end position="260"/>
    </location>
</feature>
<dbReference type="Pfam" id="PF09524">
    <property type="entry name" value="Phg_2220_C"/>
    <property type="match status" value="1"/>
</dbReference>
<dbReference type="EMBL" id="CP125292">
    <property type="protein sequence ID" value="WHM22913.1"/>
    <property type="molecule type" value="Genomic_DNA"/>
</dbReference>
<evidence type="ECO:0000259" key="3">
    <source>
        <dbReference type="Pfam" id="PF09681"/>
    </source>
</evidence>
<dbReference type="AlphaFoldDB" id="A0AAQ3ETL6"/>
<feature type="domain" description="Phage replisome organiser N-terminal" evidence="3">
    <location>
        <begin position="6"/>
        <end position="126"/>
    </location>
</feature>
<proteinExistence type="predicted"/>